<evidence type="ECO:0000256" key="8">
    <source>
        <dbReference type="ARBA" id="ARBA00022989"/>
    </source>
</evidence>
<comment type="caution">
    <text evidence="10">Lacks conserved residue(s) required for the propagation of feature annotation.</text>
</comment>
<dbReference type="GO" id="GO:0015031">
    <property type="term" value="P:protein transport"/>
    <property type="evidence" value="ECO:0007669"/>
    <property type="project" value="UniProtKB-KW"/>
</dbReference>
<dbReference type="EC" id="3.1.-.-" evidence="10"/>
<accession>A0A507FS52</accession>
<dbReference type="OrthoDB" id="348976at2759"/>
<dbReference type="GO" id="GO:0005789">
    <property type="term" value="C:endoplasmic reticulum membrane"/>
    <property type="evidence" value="ECO:0007669"/>
    <property type="project" value="UniProtKB-SubCell"/>
</dbReference>
<dbReference type="AlphaFoldDB" id="A0A507FS52"/>
<dbReference type="STRING" id="246404.A0A507FS52"/>
<evidence type="ECO:0000256" key="11">
    <source>
        <dbReference type="SAM" id="SignalP"/>
    </source>
</evidence>
<evidence type="ECO:0000256" key="10">
    <source>
        <dbReference type="RuleBase" id="RU365011"/>
    </source>
</evidence>
<dbReference type="Proteomes" id="UP000320333">
    <property type="component" value="Unassembled WGS sequence"/>
</dbReference>
<evidence type="ECO:0000256" key="6">
    <source>
        <dbReference type="ARBA" id="ARBA00022824"/>
    </source>
</evidence>
<sequence length="695" mass="75796">MLTLASIVVALLAGLAVYRDTFGMSSLDACRMTYMYPDYLPVPVVSRVSKYALFEYREGFEHREAEHLIPVLFIPGNAGAYKQARSVGSVSNQYASTLRAMRVYTVDTINELSALDASLIIDQALFANDAIRTILGLHPNAKSVVILAHSMGGIIAKSLFSLDNYVNGSVESIITLATPHAYPPIAVESNMAMLYTHLDRFWRKQFAREVYGEKHPDFEHLLLVSIASGERDSMVLSSLSGVEHIIPESHGFTAFSTGSPAVWISADHRCILWCNQLVHTIARALYGTVHAQNPGASVDLETRLAVWKRLLTYEFNPSKLPAHSSQIYVERGTPIFWPKPSKPFLLSGETVKPGLHVFDLLPGKNFQLYSSSNVELEIFACESRVTSLDDLKNSGSCISMKDALFAIPSQTPSRKDGSADVTASILTVDAKLLSPYVSVVIRVLNGGSPNSVLGVQFNPAEASTSVQFSLAGSTFQVSLPSIASVLSLPTITESFLAYKLEVKTSCDPGPLLDPVVHMSVTGSPETRWLFPWPEEDSSLPISFYANTPKGLQLRLFRNPMIASKCGSEATLRLSIDYLKTLGIVSRRGVNLIIILTGALACVLFALTTSGRTDTNVMAQMRVCFTAGLFAILMRQVSRLADLSGGEDSLLGSTVSLLVCYPIAFSILLVLHVVTTILVNIGKVSCKFLPKFIHML</sequence>
<evidence type="ECO:0000256" key="3">
    <source>
        <dbReference type="ARBA" id="ARBA00022448"/>
    </source>
</evidence>
<evidence type="ECO:0000256" key="5">
    <source>
        <dbReference type="ARBA" id="ARBA00022801"/>
    </source>
</evidence>
<reference evidence="13 14" key="1">
    <citation type="journal article" date="2019" name="Sci. Rep.">
        <title>Comparative genomics of chytrid fungi reveal insights into the obligate biotrophic and pathogenic lifestyle of Synchytrium endobioticum.</title>
        <authorList>
            <person name="van de Vossenberg B.T.L.H."/>
            <person name="Warris S."/>
            <person name="Nguyen H.D.T."/>
            <person name="van Gent-Pelzer M.P.E."/>
            <person name="Joly D.L."/>
            <person name="van de Geest H.C."/>
            <person name="Bonants P.J.M."/>
            <person name="Smith D.S."/>
            <person name="Levesque C.A."/>
            <person name="van der Lee T.A.J."/>
        </authorList>
    </citation>
    <scope>NUCLEOTIDE SEQUENCE [LARGE SCALE GENOMIC DNA]</scope>
    <source>
        <strain evidence="13 14">CBS 675.73</strain>
    </source>
</reference>
<feature type="domain" description="GPI inositol-deacylase PGAP1-like alpha/beta" evidence="12">
    <location>
        <begin position="69"/>
        <end position="286"/>
    </location>
</feature>
<feature type="chain" id="PRO_5021419275" description="GPI inositol-deacylase" evidence="11">
    <location>
        <begin position="24"/>
        <end position="695"/>
    </location>
</feature>
<dbReference type="SUPFAM" id="SSF53474">
    <property type="entry name" value="alpha/beta-Hydrolases"/>
    <property type="match status" value="1"/>
</dbReference>
<evidence type="ECO:0000256" key="7">
    <source>
        <dbReference type="ARBA" id="ARBA00022927"/>
    </source>
</evidence>
<dbReference type="InterPro" id="IPR039529">
    <property type="entry name" value="PGAP1/BST1"/>
</dbReference>
<keyword evidence="11" id="KW-0732">Signal</keyword>
<gene>
    <name evidence="13" type="ORF">CcCBS67573_g00445</name>
</gene>
<evidence type="ECO:0000256" key="1">
    <source>
        <dbReference type="ARBA" id="ARBA00004477"/>
    </source>
</evidence>
<feature type="transmembrane region" description="Helical" evidence="10">
    <location>
        <begin position="649"/>
        <end position="680"/>
    </location>
</feature>
<comment type="function">
    <text evidence="10">Involved in inositol deacylation of GPI-anchored proteins which plays important roles in the quality control and ER-associated degradation of GPI-anchored proteins.</text>
</comment>
<evidence type="ECO:0000256" key="2">
    <source>
        <dbReference type="ARBA" id="ARBA00006931"/>
    </source>
</evidence>
<keyword evidence="4 10" id="KW-0812">Transmembrane</keyword>
<dbReference type="InterPro" id="IPR029058">
    <property type="entry name" value="AB_hydrolase_fold"/>
</dbReference>
<protein>
    <recommendedName>
        <fullName evidence="10">GPI inositol-deacylase</fullName>
        <ecNumber evidence="10">3.1.-.-</ecNumber>
    </recommendedName>
</protein>
<dbReference type="GO" id="GO:0006505">
    <property type="term" value="P:GPI anchor metabolic process"/>
    <property type="evidence" value="ECO:0007669"/>
    <property type="project" value="TreeGrafter"/>
</dbReference>
<keyword evidence="8 10" id="KW-1133">Transmembrane helix</keyword>
<evidence type="ECO:0000256" key="9">
    <source>
        <dbReference type="ARBA" id="ARBA00023136"/>
    </source>
</evidence>
<comment type="subcellular location">
    <subcellularLocation>
        <location evidence="1">Endoplasmic reticulum membrane</location>
        <topology evidence="1">Multi-pass membrane protein</topology>
    </subcellularLocation>
</comment>
<dbReference type="PANTHER" id="PTHR15495:SF7">
    <property type="entry name" value="GPI INOSITOL-DEACYLASE"/>
    <property type="match status" value="1"/>
</dbReference>
<dbReference type="GO" id="GO:0006888">
    <property type="term" value="P:endoplasmic reticulum to Golgi vesicle-mediated transport"/>
    <property type="evidence" value="ECO:0007669"/>
    <property type="project" value="TreeGrafter"/>
</dbReference>
<evidence type="ECO:0000259" key="12">
    <source>
        <dbReference type="Pfam" id="PF07819"/>
    </source>
</evidence>
<evidence type="ECO:0000313" key="14">
    <source>
        <dbReference type="Proteomes" id="UP000320333"/>
    </source>
</evidence>
<keyword evidence="14" id="KW-1185">Reference proteome</keyword>
<dbReference type="Gene3D" id="3.40.50.1820">
    <property type="entry name" value="alpha/beta hydrolase"/>
    <property type="match status" value="1"/>
</dbReference>
<comment type="caution">
    <text evidence="13">The sequence shown here is derived from an EMBL/GenBank/DDBJ whole genome shotgun (WGS) entry which is preliminary data.</text>
</comment>
<feature type="signal peptide" evidence="11">
    <location>
        <begin position="1"/>
        <end position="23"/>
    </location>
</feature>
<comment type="similarity">
    <text evidence="2 10">Belongs to the GPI inositol-deacylase family.</text>
</comment>
<keyword evidence="6 10" id="KW-0256">Endoplasmic reticulum</keyword>
<evidence type="ECO:0000313" key="13">
    <source>
        <dbReference type="EMBL" id="TPX78275.1"/>
    </source>
</evidence>
<keyword evidence="5 10" id="KW-0378">Hydrolase</keyword>
<organism evidence="13 14">
    <name type="scientific">Chytriomyces confervae</name>
    <dbReference type="NCBI Taxonomy" id="246404"/>
    <lineage>
        <taxon>Eukaryota</taxon>
        <taxon>Fungi</taxon>
        <taxon>Fungi incertae sedis</taxon>
        <taxon>Chytridiomycota</taxon>
        <taxon>Chytridiomycota incertae sedis</taxon>
        <taxon>Chytridiomycetes</taxon>
        <taxon>Chytridiales</taxon>
        <taxon>Chytriomycetaceae</taxon>
        <taxon>Chytriomyces</taxon>
    </lineage>
</organism>
<name>A0A507FS52_9FUNG</name>
<dbReference type="EMBL" id="QEAP01000006">
    <property type="protein sequence ID" value="TPX78275.1"/>
    <property type="molecule type" value="Genomic_DNA"/>
</dbReference>
<dbReference type="GO" id="GO:0050185">
    <property type="term" value="F:phosphatidylinositol deacylase activity"/>
    <property type="evidence" value="ECO:0007669"/>
    <property type="project" value="TreeGrafter"/>
</dbReference>
<keyword evidence="3 10" id="KW-0813">Transport</keyword>
<proteinExistence type="inferred from homology"/>
<feature type="transmembrane region" description="Helical" evidence="10">
    <location>
        <begin position="588"/>
        <end position="606"/>
    </location>
</feature>
<keyword evidence="9 10" id="KW-0472">Membrane</keyword>
<dbReference type="Pfam" id="PF07819">
    <property type="entry name" value="PGAP1"/>
    <property type="match status" value="1"/>
</dbReference>
<keyword evidence="7 10" id="KW-0653">Protein transport</keyword>
<dbReference type="InterPro" id="IPR012908">
    <property type="entry name" value="PGAP1-ab_dom-like"/>
</dbReference>
<dbReference type="PANTHER" id="PTHR15495">
    <property type="entry name" value="NEGATIVE REGULATOR OF VESICLE FORMATION-RELATED"/>
    <property type="match status" value="1"/>
</dbReference>
<evidence type="ECO:0000256" key="4">
    <source>
        <dbReference type="ARBA" id="ARBA00022692"/>
    </source>
</evidence>